<name>D6PLB5_9ZZZZ</name>
<organism evidence="2">
    <name type="scientific">uncultured organism MedDCM-OCT-S11-C235</name>
    <dbReference type="NCBI Taxonomy" id="743657"/>
    <lineage>
        <taxon>unclassified sequences</taxon>
        <taxon>environmental samples</taxon>
    </lineage>
</organism>
<dbReference type="EMBL" id="GU943144">
    <property type="protein sequence ID" value="ADD96516.1"/>
    <property type="molecule type" value="Genomic_DNA"/>
</dbReference>
<protein>
    <submittedName>
        <fullName evidence="2">Uncharacterized protein</fullName>
    </submittedName>
</protein>
<dbReference type="AlphaFoldDB" id="D6PLB5"/>
<proteinExistence type="predicted"/>
<evidence type="ECO:0000313" key="2">
    <source>
        <dbReference type="EMBL" id="ADD96516.1"/>
    </source>
</evidence>
<feature type="region of interest" description="Disordered" evidence="1">
    <location>
        <begin position="1"/>
        <end position="28"/>
    </location>
</feature>
<reference evidence="2" key="1">
    <citation type="journal article" date="2010" name="ISME J.">
        <title>Metagenome of the Mediterranean deep chlorophyll maximum studied by direct and fosmid library 454 pyrosequencing.</title>
        <authorList>
            <person name="Ghai R."/>
            <person name="Martin-Cuadrado A.B."/>
            <person name="Molto A.G."/>
            <person name="Heredia I.G."/>
            <person name="Cabrera R."/>
            <person name="Martin J."/>
            <person name="Verdu M."/>
            <person name="Deschamps P."/>
            <person name="Moreira D."/>
            <person name="Lopez-Garcia P."/>
            <person name="Mira A."/>
            <person name="Rodriguez-Valera F."/>
        </authorList>
    </citation>
    <scope>NUCLEOTIDE SEQUENCE</scope>
</reference>
<evidence type="ECO:0000256" key="1">
    <source>
        <dbReference type="SAM" id="MobiDB-lite"/>
    </source>
</evidence>
<accession>D6PLB5</accession>
<sequence length="104" mass="11567">MKRSEWQGLTTHEPVSDPSSDSEAEREANASLAVAVIKQAVTDYRKLKESKTETRKIEGGWMCRTAVMKEIEDFFEENGGAAFYLELVGGGLDVTAILKKIKNE</sequence>